<sequence length="33" mass="3764">MGFGNDLIYKYKNSHWIQPIGRGAYALYSDEVG</sequence>
<protein>
    <submittedName>
        <fullName evidence="1">Uncharacterized protein</fullName>
    </submittedName>
</protein>
<gene>
    <name evidence="1" type="ORF">S03H2_47446</name>
</gene>
<feature type="non-terminal residue" evidence="1">
    <location>
        <position position="33"/>
    </location>
</feature>
<organism evidence="1">
    <name type="scientific">marine sediment metagenome</name>
    <dbReference type="NCBI Taxonomy" id="412755"/>
    <lineage>
        <taxon>unclassified sequences</taxon>
        <taxon>metagenomes</taxon>
        <taxon>ecological metagenomes</taxon>
    </lineage>
</organism>
<comment type="caution">
    <text evidence="1">The sequence shown here is derived from an EMBL/GenBank/DDBJ whole genome shotgun (WGS) entry which is preliminary data.</text>
</comment>
<dbReference type="EMBL" id="BARU01029858">
    <property type="protein sequence ID" value="GAH71798.1"/>
    <property type="molecule type" value="Genomic_DNA"/>
</dbReference>
<proteinExistence type="predicted"/>
<accession>X1JPS9</accession>
<reference evidence="1" key="1">
    <citation type="journal article" date="2014" name="Front. Microbiol.">
        <title>High frequency of phylogenetically diverse reductive dehalogenase-homologous genes in deep subseafloor sedimentary metagenomes.</title>
        <authorList>
            <person name="Kawai M."/>
            <person name="Futagami T."/>
            <person name="Toyoda A."/>
            <person name="Takaki Y."/>
            <person name="Nishi S."/>
            <person name="Hori S."/>
            <person name="Arai W."/>
            <person name="Tsubouchi T."/>
            <person name="Morono Y."/>
            <person name="Uchiyama I."/>
            <person name="Ito T."/>
            <person name="Fujiyama A."/>
            <person name="Inagaki F."/>
            <person name="Takami H."/>
        </authorList>
    </citation>
    <scope>NUCLEOTIDE SEQUENCE</scope>
    <source>
        <strain evidence="1">Expedition CK06-06</strain>
    </source>
</reference>
<name>X1JPS9_9ZZZZ</name>
<evidence type="ECO:0000313" key="1">
    <source>
        <dbReference type="EMBL" id="GAH71798.1"/>
    </source>
</evidence>
<dbReference type="AlphaFoldDB" id="X1JPS9"/>